<evidence type="ECO:0000256" key="2">
    <source>
        <dbReference type="ARBA" id="ARBA00023002"/>
    </source>
</evidence>
<dbReference type="PANTHER" id="PTHR43353">
    <property type="entry name" value="SUCCINATE-SEMIALDEHYDE DEHYDROGENASE, MITOCHONDRIAL"/>
    <property type="match status" value="1"/>
</dbReference>
<organism evidence="4 5">
    <name type="scientific">Starkeya nomas</name>
    <dbReference type="NCBI Taxonomy" id="2666134"/>
    <lineage>
        <taxon>Bacteria</taxon>
        <taxon>Pseudomonadati</taxon>
        <taxon>Pseudomonadota</taxon>
        <taxon>Alphaproteobacteria</taxon>
        <taxon>Hyphomicrobiales</taxon>
        <taxon>Xanthobacteraceae</taxon>
        <taxon>Starkeya</taxon>
    </lineage>
</organism>
<dbReference type="Pfam" id="PF00171">
    <property type="entry name" value="Aldedh"/>
    <property type="match status" value="1"/>
</dbReference>
<sequence length="486" mass="51802">MQHSVSYPDVQLFIDGQWRGGSNHGGAPATQPIINPATEETIGTLANASRADLDAALAAAEKGFAVWRHTAAHERYKLMRKAAELLRERAESIAQIMTMEQGKPLPEARMETQAAADTIDWFAEEARRQYGRLIPARAAGVQQIVHREPVGVVAAFTPWNFPINQAVRKVSAALAAGCAVILKGPEETPASCAALIKAYEDAGLPKGVVNLVFGVPAEISSYLIPHPIVKKISFTGSTVVGKQLAALAGAHMKRVTMELGGHAPAVVFEDADVDVAVKLLSGAKFRNAGQVCVSPTRFLVHEDIYARFVDGFTEAVQAIKVGNGLDEGVRMGPLANPRRVEAMEALTADAVSKGATLRAGGSRIGNKGYFFQPTVLTDLPADARILNEEPFGPIVPIMPFSSTEAVIEEANRLPYGLAAYAYTTSSARADEFARRVESGMVSINHHGLALPETPFGGIKDSGYGSEGGTEAMEAYVNTKFVTQLGV</sequence>
<evidence type="ECO:0000313" key="4">
    <source>
        <dbReference type="EMBL" id="CAA0088517.1"/>
    </source>
</evidence>
<dbReference type="Gene3D" id="3.40.605.10">
    <property type="entry name" value="Aldehyde Dehydrogenase, Chain A, domain 1"/>
    <property type="match status" value="1"/>
</dbReference>
<dbReference type="InterPro" id="IPR016163">
    <property type="entry name" value="Ald_DH_C"/>
</dbReference>
<dbReference type="InterPro" id="IPR016162">
    <property type="entry name" value="Ald_DH_N"/>
</dbReference>
<dbReference type="InterPro" id="IPR016161">
    <property type="entry name" value="Ald_DH/histidinol_DH"/>
</dbReference>
<keyword evidence="2 4" id="KW-0560">Oxidoreductase</keyword>
<dbReference type="AlphaFoldDB" id="A0A5S9NDU7"/>
<dbReference type="Proteomes" id="UP000433050">
    <property type="component" value="Unassembled WGS sequence"/>
</dbReference>
<dbReference type="FunFam" id="3.40.309.10:FF:000009">
    <property type="entry name" value="Aldehyde dehydrogenase A"/>
    <property type="match status" value="1"/>
</dbReference>
<dbReference type="SUPFAM" id="SSF53720">
    <property type="entry name" value="ALDH-like"/>
    <property type="match status" value="1"/>
</dbReference>
<evidence type="ECO:0000256" key="1">
    <source>
        <dbReference type="ARBA" id="ARBA00009986"/>
    </source>
</evidence>
<keyword evidence="5" id="KW-1185">Reference proteome</keyword>
<dbReference type="EC" id="1.2.1.26" evidence="4"/>
<reference evidence="4 5" key="1">
    <citation type="submission" date="2019-12" db="EMBL/GenBank/DDBJ databases">
        <authorList>
            <person name="Reyes-Prieto M."/>
        </authorList>
    </citation>
    <scope>NUCLEOTIDE SEQUENCE [LARGE SCALE GENOMIC DNA]</scope>
    <source>
        <strain evidence="4">HF14-78462</strain>
    </source>
</reference>
<dbReference type="RefSeq" id="WP_159597929.1">
    <property type="nucleotide sequence ID" value="NZ_CACSAS010000001.1"/>
</dbReference>
<dbReference type="InterPro" id="IPR050740">
    <property type="entry name" value="Aldehyde_DH_Superfamily"/>
</dbReference>
<dbReference type="CDD" id="cd07103">
    <property type="entry name" value="ALDH_F5_SSADH_GabD"/>
    <property type="match status" value="1"/>
</dbReference>
<gene>
    <name evidence="4" type="primary">araE_1</name>
    <name evidence="4" type="ORF">STARVERO_00715</name>
</gene>
<dbReference type="GO" id="GO:0047533">
    <property type="term" value="F:2,5-dioxovalerate dehydrogenase (NADP+) activity"/>
    <property type="evidence" value="ECO:0007669"/>
    <property type="project" value="UniProtKB-EC"/>
</dbReference>
<feature type="domain" description="Aldehyde dehydrogenase" evidence="3">
    <location>
        <begin position="30"/>
        <end position="481"/>
    </location>
</feature>
<name>A0A5S9NDU7_9HYPH</name>
<comment type="similarity">
    <text evidence="1">Belongs to the aldehyde dehydrogenase family.</text>
</comment>
<proteinExistence type="inferred from homology"/>
<dbReference type="EMBL" id="CACSAS010000001">
    <property type="protein sequence ID" value="CAA0088517.1"/>
    <property type="molecule type" value="Genomic_DNA"/>
</dbReference>
<dbReference type="FunFam" id="3.40.605.10:FF:000033">
    <property type="entry name" value="NAD-dependent succinate-semialdehyde dehydrogenase"/>
    <property type="match status" value="1"/>
</dbReference>
<dbReference type="InterPro" id="IPR015590">
    <property type="entry name" value="Aldehyde_DH_dom"/>
</dbReference>
<dbReference type="Gene3D" id="3.40.309.10">
    <property type="entry name" value="Aldehyde Dehydrogenase, Chain A, domain 2"/>
    <property type="match status" value="1"/>
</dbReference>
<accession>A0A5S9NDU7</accession>
<dbReference type="PANTHER" id="PTHR43353:SF5">
    <property type="entry name" value="SUCCINATE-SEMIALDEHYDE DEHYDROGENASE, MITOCHONDRIAL"/>
    <property type="match status" value="1"/>
</dbReference>
<evidence type="ECO:0000259" key="3">
    <source>
        <dbReference type="Pfam" id="PF00171"/>
    </source>
</evidence>
<protein>
    <submittedName>
        <fullName evidence="4">Alpha-ketoglutaric semialdehyde dehydrogenase</fullName>
        <ecNumber evidence="4">1.2.1.26</ecNumber>
    </submittedName>
</protein>
<evidence type="ECO:0000313" key="5">
    <source>
        <dbReference type="Proteomes" id="UP000433050"/>
    </source>
</evidence>